<keyword evidence="9" id="KW-1185">Reference proteome</keyword>
<name>A0A553NAX7_TIGCA</name>
<evidence type="ECO:0000256" key="6">
    <source>
        <dbReference type="RuleBase" id="RU365095"/>
    </source>
</evidence>
<organism evidence="8 9">
    <name type="scientific">Tigriopus californicus</name>
    <name type="common">Marine copepod</name>
    <dbReference type="NCBI Taxonomy" id="6832"/>
    <lineage>
        <taxon>Eukaryota</taxon>
        <taxon>Metazoa</taxon>
        <taxon>Ecdysozoa</taxon>
        <taxon>Arthropoda</taxon>
        <taxon>Crustacea</taxon>
        <taxon>Multicrustacea</taxon>
        <taxon>Hexanauplia</taxon>
        <taxon>Copepoda</taxon>
        <taxon>Harpacticoida</taxon>
        <taxon>Harpacticidae</taxon>
        <taxon>Tigriopus</taxon>
    </lineage>
</organism>
<feature type="domain" description="Glucosamine/galactosamine-6-phosphate isomerase" evidence="7">
    <location>
        <begin position="9"/>
        <end position="230"/>
    </location>
</feature>
<gene>
    <name evidence="8" type="ORF">TCAL_10986</name>
</gene>
<sequence length="242" mass="26548">MAKIVIGKDGDEVSSHLCQAIEKQYESYDPSGSRPFVIGLSGGSLPKFFAAGAPQMTKINWNKVKFIFCDERLVSFDDPESTFKVYRETFISKVNGVTKDQFVVIDPTKDVEACAQDYQEQLAQLDSPQDGSFPIFDVLLLGMGPDGHTCSLFPGHPLLDEQSRIVASISDSPKPPPNRVTLTLPVLNKARACIFVSTGEGKKEILKKILEDKEDFPAGRVKPETGTLTWILDAPAASLLKL</sequence>
<dbReference type="NCBIfam" id="TIGR01198">
    <property type="entry name" value="pgl"/>
    <property type="match status" value="1"/>
</dbReference>
<dbReference type="Gene3D" id="3.40.50.1360">
    <property type="match status" value="1"/>
</dbReference>
<evidence type="ECO:0000313" key="8">
    <source>
        <dbReference type="EMBL" id="TRY62594.1"/>
    </source>
</evidence>
<dbReference type="PANTHER" id="PTHR11054:SF0">
    <property type="entry name" value="6-PHOSPHOGLUCONOLACTONASE"/>
    <property type="match status" value="1"/>
</dbReference>
<dbReference type="OMA" id="IAMSQST"/>
<reference evidence="8 9" key="1">
    <citation type="journal article" date="2018" name="Nat. Ecol. Evol.">
        <title>Genomic signatures of mitonuclear coevolution across populations of Tigriopus californicus.</title>
        <authorList>
            <person name="Barreto F.S."/>
            <person name="Watson E.T."/>
            <person name="Lima T.G."/>
            <person name="Willett C.S."/>
            <person name="Edmands S."/>
            <person name="Li W."/>
            <person name="Burton R.S."/>
        </authorList>
    </citation>
    <scope>NUCLEOTIDE SEQUENCE [LARGE SCALE GENOMIC DNA]</scope>
    <source>
        <strain evidence="8 9">San Diego</strain>
    </source>
</reference>
<dbReference type="OrthoDB" id="432544at2759"/>
<evidence type="ECO:0000256" key="3">
    <source>
        <dbReference type="ARBA" id="ARBA00010662"/>
    </source>
</evidence>
<keyword evidence="5 6" id="KW-0378">Hydrolase</keyword>
<dbReference type="EMBL" id="VCGU01000458">
    <property type="protein sequence ID" value="TRY62594.1"/>
    <property type="molecule type" value="Genomic_DNA"/>
</dbReference>
<dbReference type="GO" id="GO:0017057">
    <property type="term" value="F:6-phosphogluconolactonase activity"/>
    <property type="evidence" value="ECO:0007669"/>
    <property type="project" value="UniProtKB-UniRule"/>
</dbReference>
<dbReference type="UniPathway" id="UPA00115">
    <property type="reaction ID" value="UER00409"/>
</dbReference>
<dbReference type="STRING" id="6832.A0A553NAX7"/>
<comment type="catalytic activity">
    <reaction evidence="1 6">
        <text>6-phospho-D-glucono-1,5-lactone + H2O = 6-phospho-D-gluconate + H(+)</text>
        <dbReference type="Rhea" id="RHEA:12556"/>
        <dbReference type="ChEBI" id="CHEBI:15377"/>
        <dbReference type="ChEBI" id="CHEBI:15378"/>
        <dbReference type="ChEBI" id="CHEBI:57955"/>
        <dbReference type="ChEBI" id="CHEBI:58759"/>
        <dbReference type="EC" id="3.1.1.31"/>
    </reaction>
</comment>
<protein>
    <recommendedName>
        <fullName evidence="4 6">6-phosphogluconolactonase</fullName>
        <shortName evidence="6">6PGL</shortName>
        <ecNumber evidence="4 6">3.1.1.31</ecNumber>
    </recommendedName>
</protein>
<accession>A0A553NAX7</accession>
<dbReference type="InterPro" id="IPR006148">
    <property type="entry name" value="Glc/Gal-6P_isomerase"/>
</dbReference>
<dbReference type="Proteomes" id="UP000318571">
    <property type="component" value="Chromosome 10"/>
</dbReference>
<evidence type="ECO:0000256" key="5">
    <source>
        <dbReference type="ARBA" id="ARBA00022801"/>
    </source>
</evidence>
<comment type="caution">
    <text evidence="8">The sequence shown here is derived from an EMBL/GenBank/DDBJ whole genome shotgun (WGS) entry which is preliminary data.</text>
</comment>
<dbReference type="CDD" id="cd01400">
    <property type="entry name" value="6PGL"/>
    <property type="match status" value="1"/>
</dbReference>
<dbReference type="GO" id="GO:0006098">
    <property type="term" value="P:pentose-phosphate shunt"/>
    <property type="evidence" value="ECO:0007669"/>
    <property type="project" value="UniProtKB-UniPathway"/>
</dbReference>
<dbReference type="AlphaFoldDB" id="A0A553NAX7"/>
<comment type="function">
    <text evidence="6">Hydrolysis of 6-phosphogluconolactone to 6-phosphogluconate.</text>
</comment>
<evidence type="ECO:0000259" key="7">
    <source>
        <dbReference type="Pfam" id="PF01182"/>
    </source>
</evidence>
<dbReference type="EC" id="3.1.1.31" evidence="4 6"/>
<dbReference type="InterPro" id="IPR039104">
    <property type="entry name" value="6PGL"/>
</dbReference>
<evidence type="ECO:0000256" key="1">
    <source>
        <dbReference type="ARBA" id="ARBA00000832"/>
    </source>
</evidence>
<dbReference type="Pfam" id="PF01182">
    <property type="entry name" value="Glucosamine_iso"/>
    <property type="match status" value="1"/>
</dbReference>
<evidence type="ECO:0000313" key="9">
    <source>
        <dbReference type="Proteomes" id="UP000318571"/>
    </source>
</evidence>
<evidence type="ECO:0000256" key="4">
    <source>
        <dbReference type="ARBA" id="ARBA00013198"/>
    </source>
</evidence>
<evidence type="ECO:0000256" key="2">
    <source>
        <dbReference type="ARBA" id="ARBA00004961"/>
    </source>
</evidence>
<dbReference type="GO" id="GO:0005975">
    <property type="term" value="P:carbohydrate metabolic process"/>
    <property type="evidence" value="ECO:0007669"/>
    <property type="project" value="UniProtKB-UniRule"/>
</dbReference>
<dbReference type="InterPro" id="IPR037171">
    <property type="entry name" value="NagB/RpiA_transferase-like"/>
</dbReference>
<proteinExistence type="inferred from homology"/>
<dbReference type="InterPro" id="IPR005900">
    <property type="entry name" value="6-phosphogluconolactonase_DevB"/>
</dbReference>
<dbReference type="SUPFAM" id="SSF100950">
    <property type="entry name" value="NagB/RpiA/CoA transferase-like"/>
    <property type="match status" value="1"/>
</dbReference>
<dbReference type="FunFam" id="3.40.50.1360:FF:000005">
    <property type="entry name" value="6-phosphogluconolactonase"/>
    <property type="match status" value="1"/>
</dbReference>
<comment type="pathway">
    <text evidence="2 6">Carbohydrate degradation; pentose phosphate pathway; D-ribulose 5-phosphate from D-glucose 6-phosphate (oxidative stage): step 2/3.</text>
</comment>
<dbReference type="PANTHER" id="PTHR11054">
    <property type="entry name" value="6-PHOSPHOGLUCONOLACTONASE"/>
    <property type="match status" value="1"/>
</dbReference>
<comment type="similarity">
    <text evidence="3 6">Belongs to the glucosamine/galactosamine-6-phosphate isomerase family. 6-phosphogluconolactonase subfamily.</text>
</comment>